<dbReference type="Gene3D" id="1.10.390.10">
    <property type="entry name" value="Neutral Protease Domain 2"/>
    <property type="match status" value="1"/>
</dbReference>
<keyword evidence="2" id="KW-1185">Reference proteome</keyword>
<dbReference type="RefSeq" id="WP_188466262.1">
    <property type="nucleotide sequence ID" value="NZ_BAABHU010000013.1"/>
</dbReference>
<accession>A0ABQ1MV21</accession>
<proteinExistence type="predicted"/>
<dbReference type="SUPFAM" id="SSF55486">
    <property type="entry name" value="Metalloproteases ('zincins'), catalytic domain"/>
    <property type="match status" value="1"/>
</dbReference>
<gene>
    <name evidence="1" type="ORF">GCM10011506_36360</name>
</gene>
<protein>
    <recommendedName>
        <fullName evidence="3">Peptidase M1 membrane alanine aminopeptidase domain-containing protein</fullName>
    </recommendedName>
</protein>
<reference evidence="2" key="1">
    <citation type="journal article" date="2019" name="Int. J. Syst. Evol. Microbiol.">
        <title>The Global Catalogue of Microorganisms (GCM) 10K type strain sequencing project: providing services to taxonomists for standard genome sequencing and annotation.</title>
        <authorList>
            <consortium name="The Broad Institute Genomics Platform"/>
            <consortium name="The Broad Institute Genome Sequencing Center for Infectious Disease"/>
            <person name="Wu L."/>
            <person name="Ma J."/>
        </authorList>
    </citation>
    <scope>NUCLEOTIDE SEQUENCE [LARGE SCALE GENOMIC DNA]</scope>
    <source>
        <strain evidence="2">CGMCC 1.10832</strain>
    </source>
</reference>
<organism evidence="1 2">
    <name type="scientific">Marivirga lumbricoides</name>
    <dbReference type="NCBI Taxonomy" id="1046115"/>
    <lineage>
        <taxon>Bacteria</taxon>
        <taxon>Pseudomonadati</taxon>
        <taxon>Bacteroidota</taxon>
        <taxon>Cytophagia</taxon>
        <taxon>Cytophagales</taxon>
        <taxon>Marivirgaceae</taxon>
        <taxon>Marivirga</taxon>
    </lineage>
</organism>
<dbReference type="EMBL" id="BMEC01000013">
    <property type="protein sequence ID" value="GGC47519.1"/>
    <property type="molecule type" value="Genomic_DNA"/>
</dbReference>
<dbReference type="InterPro" id="IPR027268">
    <property type="entry name" value="Peptidase_M4/M1_CTD_sf"/>
</dbReference>
<sequence>MKQFFLIILLLIIPLINISAQGKIPTLTGKVEISITEGTFECDLTLSEIPQIKDYFIRLNSGMNILHMRSKKPNDFLIFFSKSLNDSLSTGESNAYYFKDNNGTGKFLPESIQFKYVGKFPVVKDTIENYSRKDWKGNIAFNKNSVRSDGFQSAWYPVLYDVANDKAFDKVKYDIELTCSDCNTLYINGNKPINAKSSNFKSESPQELTLFCGNYEFSELNNTFFLNSGLDNEQIKEFGELINSYKKFYTQNLKIPFDQPVSFIQTTPTSKKDGWMFVSYPTIMSIGWRNGLKSIVEPKYQNFYRPFIAHELGHFYFGTFKVFNSELGDMMSEGFAEFLSLQLTKKIIGEGVYEEKINEKIKNLENFNAIPFAKIKSYSEYNNRQLYVYNYAPIIFLAIEKEIGEKKMWEWLNTLLTTPTKFTNYNFLTSTLEQTLNNDKEYNSLKTEYFESDKSLENAIDKLKKE</sequence>
<comment type="caution">
    <text evidence="1">The sequence shown here is derived from an EMBL/GenBank/DDBJ whole genome shotgun (WGS) entry which is preliminary data.</text>
</comment>
<name>A0ABQ1MV21_9BACT</name>
<evidence type="ECO:0008006" key="3">
    <source>
        <dbReference type="Google" id="ProtNLM"/>
    </source>
</evidence>
<dbReference type="Proteomes" id="UP000636010">
    <property type="component" value="Unassembled WGS sequence"/>
</dbReference>
<evidence type="ECO:0000313" key="1">
    <source>
        <dbReference type="EMBL" id="GGC47519.1"/>
    </source>
</evidence>
<evidence type="ECO:0000313" key="2">
    <source>
        <dbReference type="Proteomes" id="UP000636010"/>
    </source>
</evidence>